<comment type="caution">
    <text evidence="2">The sequence shown here is derived from an EMBL/GenBank/DDBJ whole genome shotgun (WGS) entry which is preliminary data.</text>
</comment>
<reference evidence="2" key="1">
    <citation type="submission" date="2020-02" db="EMBL/GenBank/DDBJ databases">
        <title>Whole genome shot-gun sequencing of clinical Carbapenem resistant A. baumannii.</title>
        <authorList>
            <person name="Veeraraghavan B."/>
            <person name="Mathur P."/>
            <person name="Vijayakumar S."/>
            <person name="Vasudevan K."/>
            <person name="Lincy M."/>
            <person name="Kirubananthan A."/>
        </authorList>
    </citation>
    <scope>NUCLEOTIDE SEQUENCE</scope>
    <source>
        <strain evidence="2">SP1713</strain>
    </source>
</reference>
<feature type="region of interest" description="Disordered" evidence="1">
    <location>
        <begin position="1"/>
        <end position="20"/>
    </location>
</feature>
<proteinExistence type="predicted"/>
<organism evidence="2">
    <name type="scientific">Acinetobacter baumannii</name>
    <dbReference type="NCBI Taxonomy" id="470"/>
    <lineage>
        <taxon>Bacteria</taxon>
        <taxon>Pseudomonadati</taxon>
        <taxon>Pseudomonadota</taxon>
        <taxon>Gammaproteobacteria</taxon>
        <taxon>Moraxellales</taxon>
        <taxon>Moraxellaceae</taxon>
        <taxon>Acinetobacter</taxon>
        <taxon>Acinetobacter calcoaceticus/baumannii complex</taxon>
    </lineage>
</organism>
<sequence length="243" mass="27853">MNQITDISQQVGANSHLRSTNKNKPAEKLLSQLDAWMADESLCHYLSIQITGKEIYPFGIINRPFFHLDQAERKLESLKSSNPEVDYYITAGAFATSALNFEDEEAPMWERVWLNFHEYRLINLQVQKMSHEELVKLVPNYDETLRWQETQNTESACHYYMATALDESDQGISMSSEWFIDLLDAISAKQYFSKTCPGRKVEIHSGVVSTEDLMALDGRTSDCYQALIDAHKERLASLKNKGE</sequence>
<name>A0A6B2QB94_ACIBA</name>
<dbReference type="RefSeq" id="WP_114674464.1">
    <property type="nucleotide sequence ID" value="NZ_JAAEGU010000005.1"/>
</dbReference>
<dbReference type="AlphaFoldDB" id="A0A6B2QB94"/>
<dbReference type="EMBL" id="JAAGSV010000006">
    <property type="protein sequence ID" value="NDX66574.1"/>
    <property type="molecule type" value="Genomic_DNA"/>
</dbReference>
<accession>A0A6B2QB94</accession>
<protein>
    <submittedName>
        <fullName evidence="2">Uncharacterized protein</fullName>
    </submittedName>
</protein>
<evidence type="ECO:0000313" key="2">
    <source>
        <dbReference type="EMBL" id="NDX66574.1"/>
    </source>
</evidence>
<evidence type="ECO:0000256" key="1">
    <source>
        <dbReference type="SAM" id="MobiDB-lite"/>
    </source>
</evidence>
<gene>
    <name evidence="2" type="ORF">G3N38_08870</name>
</gene>